<keyword evidence="1" id="KW-0378">Hydrolase</keyword>
<organism evidence="1">
    <name type="scientific">uncultured bacterium HF0070_11A08</name>
    <dbReference type="NCBI Taxonomy" id="710812"/>
    <lineage>
        <taxon>Bacteria</taxon>
        <taxon>environmental samples</taxon>
    </lineage>
</organism>
<dbReference type="AlphaFoldDB" id="E0XPH4"/>
<dbReference type="SUPFAM" id="SSF51338">
    <property type="entry name" value="Composite domain of metallo-dependent hydrolases"/>
    <property type="match status" value="1"/>
</dbReference>
<proteinExistence type="predicted"/>
<dbReference type="InterPro" id="IPR051781">
    <property type="entry name" value="Metallo-dep_Hydrolase"/>
</dbReference>
<reference evidence="1" key="1">
    <citation type="journal article" date="2011" name="Environ. Microbiol.">
        <title>Time-series analyses of Monterey Bay coastal microbial picoplankton using a 'genome proxy' microarray.</title>
        <authorList>
            <person name="Rich V.I."/>
            <person name="Pham V.D."/>
            <person name="Eppley J."/>
            <person name="Shi Y."/>
            <person name="DeLong E.F."/>
        </authorList>
    </citation>
    <scope>NUCLEOTIDE SEQUENCE</scope>
</reference>
<dbReference type="GO" id="GO:0019700">
    <property type="term" value="P:organic phosphonate catabolic process"/>
    <property type="evidence" value="ECO:0007669"/>
    <property type="project" value="InterPro"/>
</dbReference>
<dbReference type="PANTHER" id="PTHR43135:SF3">
    <property type="entry name" value="ALPHA-D-RIBOSE 1-METHYLPHOSPHONATE 5-TRIPHOSPHATE DIPHOSPHATASE"/>
    <property type="match status" value="1"/>
</dbReference>
<dbReference type="NCBIfam" id="NF011987">
    <property type="entry name" value="PRK15446.2-3"/>
    <property type="match status" value="1"/>
</dbReference>
<name>E0XPH4_9BACT</name>
<protein>
    <submittedName>
        <fullName evidence="1">Metal-dependent hydrolase involved in phosphonate metabolism</fullName>
    </submittedName>
</protein>
<dbReference type="NCBIfam" id="NF011990">
    <property type="entry name" value="PRK15446.2-6"/>
    <property type="match status" value="1"/>
</dbReference>
<accession>E0XPH4</accession>
<dbReference type="PANTHER" id="PTHR43135">
    <property type="entry name" value="ALPHA-D-RIBOSE 1-METHYLPHOSPHONATE 5-TRIPHOSPHATE DIPHOSPHATASE"/>
    <property type="match status" value="1"/>
</dbReference>
<dbReference type="NCBIfam" id="NF011984">
    <property type="entry name" value="PRK15446.1-5"/>
    <property type="match status" value="1"/>
</dbReference>
<dbReference type="InterPro" id="IPR032466">
    <property type="entry name" value="Metal_Hydrolase"/>
</dbReference>
<dbReference type="SUPFAM" id="SSF51556">
    <property type="entry name" value="Metallo-dependent hydrolases"/>
    <property type="match status" value="1"/>
</dbReference>
<dbReference type="PIRSF" id="PIRSF038971">
    <property type="entry name" value="PhnM"/>
    <property type="match status" value="1"/>
</dbReference>
<dbReference type="Gene3D" id="2.30.40.10">
    <property type="entry name" value="Urease, subunit C, domain 1"/>
    <property type="match status" value="1"/>
</dbReference>
<dbReference type="InterPro" id="IPR012696">
    <property type="entry name" value="PhnM"/>
</dbReference>
<dbReference type="NCBIfam" id="TIGR02318">
    <property type="entry name" value="phosphono_phnM"/>
    <property type="match status" value="1"/>
</dbReference>
<dbReference type="InterPro" id="IPR011059">
    <property type="entry name" value="Metal-dep_hydrolase_composite"/>
</dbReference>
<dbReference type="EMBL" id="GU474834">
    <property type="protein sequence ID" value="ADI16315.1"/>
    <property type="molecule type" value="Genomic_DNA"/>
</dbReference>
<evidence type="ECO:0000313" key="1">
    <source>
        <dbReference type="EMBL" id="ADI16315.1"/>
    </source>
</evidence>
<dbReference type="GO" id="GO:0016810">
    <property type="term" value="F:hydrolase activity, acting on carbon-nitrogen (but not peptide) bonds"/>
    <property type="evidence" value="ECO:0007669"/>
    <property type="project" value="InterPro"/>
</dbReference>
<sequence>MTETVFANAKIITEDTVLHGTMKIVNGVIAAIDSGAGVPSGAINCGGDYIAPGLIELHTDNLERHLSPRPQVSWPKRAAVLGHDRELAGSGITTVFDALRVGSEADQKRKGLVRYARETADNILDLMRQRALKVSHYIHLRAELCTDTLVEELHEFSPNDRVGLVSLMDHTPGQRQFRDTEKLRVYLMGKHGYDDAGVEAHFTRLKEFQSHYLEKHRAATVAYAKEVGAVLASHDDTTAEDVSASACEGVTVAEFPTTSKAATACRAHGQYIVMGAPNIIRGGSHSGNVAAHDLANNGLLDILSSDYVPASLLNAAVTLGILMEDMAAGIRKVTAVPADAAGFDDRGRIAPEKRADLVRFVVHDGLPMISSVWVGGARVA</sequence>